<feature type="compositionally biased region" description="Low complexity" evidence="1">
    <location>
        <begin position="14"/>
        <end position="30"/>
    </location>
</feature>
<sequence>MEPSFRLGSSASHTAGATPGQNQGTAGATTGPVQDFIAALRQSSSGQRTPGAVPGVAASGVAAASATPPANRGGGGGGGGGGVPGNEQVDDETRNVTQLMGLSIMINPSRQECFTTHGPAATARVWGGLASSVLDEMPHLNARFAVLALAMLQPHPRADTSFVNNAPQALRKLMKAMVGRWMGDNVLAVNNTEELPSHVNIEEYNHIDE</sequence>
<gene>
    <name evidence="2" type="ORF">PPROV_001067500</name>
</gene>
<dbReference type="AlphaFoldDB" id="A0A830HY60"/>
<keyword evidence="3" id="KW-1185">Reference proteome</keyword>
<comment type="caution">
    <text evidence="2">The sequence shown here is derived from an EMBL/GenBank/DDBJ whole genome shotgun (WGS) entry which is preliminary data.</text>
</comment>
<proteinExistence type="predicted"/>
<evidence type="ECO:0000256" key="1">
    <source>
        <dbReference type="SAM" id="MobiDB-lite"/>
    </source>
</evidence>
<feature type="region of interest" description="Disordered" evidence="1">
    <location>
        <begin position="1"/>
        <end position="30"/>
    </location>
</feature>
<protein>
    <submittedName>
        <fullName evidence="2">Uncharacterized protein</fullName>
    </submittedName>
</protein>
<dbReference type="EMBL" id="BNJQ01000037">
    <property type="protein sequence ID" value="GHP11948.1"/>
    <property type="molecule type" value="Genomic_DNA"/>
</dbReference>
<dbReference type="Proteomes" id="UP000660262">
    <property type="component" value="Unassembled WGS sequence"/>
</dbReference>
<reference evidence="2" key="1">
    <citation type="submission" date="2020-10" db="EMBL/GenBank/DDBJ databases">
        <title>Unveiling of a novel bifunctional photoreceptor, Dualchrome1, isolated from a cosmopolitan green alga.</title>
        <authorList>
            <person name="Suzuki S."/>
            <person name="Kawachi M."/>
        </authorList>
    </citation>
    <scope>NUCLEOTIDE SEQUENCE</scope>
    <source>
        <strain evidence="2">NIES 2893</strain>
    </source>
</reference>
<evidence type="ECO:0000313" key="3">
    <source>
        <dbReference type="Proteomes" id="UP000660262"/>
    </source>
</evidence>
<evidence type="ECO:0000313" key="2">
    <source>
        <dbReference type="EMBL" id="GHP11948.1"/>
    </source>
</evidence>
<name>A0A830HY60_9CHLO</name>
<accession>A0A830HY60</accession>
<feature type="region of interest" description="Disordered" evidence="1">
    <location>
        <begin position="64"/>
        <end position="89"/>
    </location>
</feature>
<feature type="compositionally biased region" description="Gly residues" evidence="1">
    <location>
        <begin position="72"/>
        <end position="84"/>
    </location>
</feature>
<organism evidence="2 3">
    <name type="scientific">Pycnococcus provasolii</name>
    <dbReference type="NCBI Taxonomy" id="41880"/>
    <lineage>
        <taxon>Eukaryota</taxon>
        <taxon>Viridiplantae</taxon>
        <taxon>Chlorophyta</taxon>
        <taxon>Pseudoscourfieldiophyceae</taxon>
        <taxon>Pseudoscourfieldiales</taxon>
        <taxon>Pycnococcaceae</taxon>
        <taxon>Pycnococcus</taxon>
    </lineage>
</organism>